<sequence length="202" mass="21613">MSGKALQCAVFEASDAFINNRAQFGNGLNRLSGVDGHIATYWGLQVSEEGSKKGIIITLWESSGHYEKFVGSDAHSGGWSILKSAATGDIKRAQFTRVTGATIPAADAAITQLALVTPNAGVAHDQVKEAGSKVYSAFESKNLPAVFGETTGQDGLFLYLVGWSSYEESRGTVKGEPFHTAITELRKIADLQVTHTVLDKYN</sequence>
<gene>
    <name evidence="1" type="ORF">D9757_000544</name>
</gene>
<accession>A0A8H5MGU9</accession>
<dbReference type="SUPFAM" id="SSF54909">
    <property type="entry name" value="Dimeric alpha+beta barrel"/>
    <property type="match status" value="1"/>
</dbReference>
<evidence type="ECO:0008006" key="3">
    <source>
        <dbReference type="Google" id="ProtNLM"/>
    </source>
</evidence>
<evidence type="ECO:0000313" key="1">
    <source>
        <dbReference type="EMBL" id="KAF5393354.1"/>
    </source>
</evidence>
<protein>
    <recommendedName>
        <fullName evidence="3">ABM domain-containing protein</fullName>
    </recommendedName>
</protein>
<dbReference type="InterPro" id="IPR011008">
    <property type="entry name" value="Dimeric_a/b-barrel"/>
</dbReference>
<dbReference type="AlphaFoldDB" id="A0A8H5MGU9"/>
<reference evidence="1 2" key="1">
    <citation type="journal article" date="2020" name="ISME J.">
        <title>Uncovering the hidden diversity of litter-decomposition mechanisms in mushroom-forming fungi.</title>
        <authorList>
            <person name="Floudas D."/>
            <person name="Bentzer J."/>
            <person name="Ahren D."/>
            <person name="Johansson T."/>
            <person name="Persson P."/>
            <person name="Tunlid A."/>
        </authorList>
    </citation>
    <scope>NUCLEOTIDE SEQUENCE [LARGE SCALE GENOMIC DNA]</scope>
    <source>
        <strain evidence="1 2">CBS 406.79</strain>
    </source>
</reference>
<proteinExistence type="predicted"/>
<evidence type="ECO:0000313" key="2">
    <source>
        <dbReference type="Proteomes" id="UP000518752"/>
    </source>
</evidence>
<organism evidence="1 2">
    <name type="scientific">Collybiopsis confluens</name>
    <dbReference type="NCBI Taxonomy" id="2823264"/>
    <lineage>
        <taxon>Eukaryota</taxon>
        <taxon>Fungi</taxon>
        <taxon>Dikarya</taxon>
        <taxon>Basidiomycota</taxon>
        <taxon>Agaricomycotina</taxon>
        <taxon>Agaricomycetes</taxon>
        <taxon>Agaricomycetidae</taxon>
        <taxon>Agaricales</taxon>
        <taxon>Marasmiineae</taxon>
        <taxon>Omphalotaceae</taxon>
        <taxon>Collybiopsis</taxon>
    </lineage>
</organism>
<keyword evidence="2" id="KW-1185">Reference proteome</keyword>
<dbReference type="OrthoDB" id="3830579at2759"/>
<dbReference type="Proteomes" id="UP000518752">
    <property type="component" value="Unassembled WGS sequence"/>
</dbReference>
<dbReference type="EMBL" id="JAACJN010000002">
    <property type="protein sequence ID" value="KAF5393354.1"/>
    <property type="molecule type" value="Genomic_DNA"/>
</dbReference>
<name>A0A8H5MGU9_9AGAR</name>
<comment type="caution">
    <text evidence="1">The sequence shown here is derived from an EMBL/GenBank/DDBJ whole genome shotgun (WGS) entry which is preliminary data.</text>
</comment>